<name>A0A7W7SRM7_9ACTN</name>
<dbReference type="InterPro" id="IPR025668">
    <property type="entry name" value="Tnp_DDE_dom"/>
</dbReference>
<evidence type="ECO:0000259" key="3">
    <source>
        <dbReference type="Pfam" id="PF13751"/>
    </source>
</evidence>
<sequence>MAKGYRPVDRDQQFLMPPDMRQWLRADHPVWVLIEAVRLLDTTQIHARCRTGGVGRAGFDPDMMLTLLFYAYARGIRSSRRIERLCWEDVGFRVICAQDVPDHTTIWRFADMAPQLVENLFAEVLLLCAKAGMGRLETITLDGMKIGANASMKANRSEERIRAELAEVAAEAVAEHRATDTAEDALFGGACGGDQLPEELADERCRGPRLRRALAELEAERTAGQAEAGAKADQYLQRQRRGERIRGNVPVNAEVASARLRLEQAIAARQATIAEWEQRNADKIAATGSGLVGARPRPVDEHFAVVRARTWLDKALARAAERERQVADQRPRVRNVTDPDSRLMPTKSGFIQGYNPQNVVSADHLIIATELTQDTGDVEQAKPMMAAAEDAANLITGAHRDQAEAAQLTCTCPPKDSQDSPPTPTASPATGATRRSCPRHPNGIGTMVMDAGYLSEENLTAAGPDRLIATGKSHDVEKSARTQPADPPPDPDQPHHTDPVQQMAQRLRTPEGIATYRQRGHIAETPHGHIKHNTGIRTLTRRGLDRATAEWKFICATYNINRLVHTLRTTGHLLPGKA</sequence>
<dbReference type="EMBL" id="JACHJW010000001">
    <property type="protein sequence ID" value="MBB4959698.1"/>
    <property type="molecule type" value="Genomic_DNA"/>
</dbReference>
<feature type="domain" description="Transposase DDE" evidence="3">
    <location>
        <begin position="496"/>
        <end position="564"/>
    </location>
</feature>
<feature type="compositionally biased region" description="Basic and acidic residues" evidence="1">
    <location>
        <begin position="324"/>
        <end position="341"/>
    </location>
</feature>
<dbReference type="EMBL" id="JACHJW010000001">
    <property type="protein sequence ID" value="MBB4961538.1"/>
    <property type="molecule type" value="Genomic_DNA"/>
</dbReference>
<dbReference type="Proteomes" id="UP000578819">
    <property type="component" value="Unassembled WGS sequence"/>
</dbReference>
<dbReference type="RefSeq" id="WP_184534137.1">
    <property type="nucleotide sequence ID" value="NZ_JACHJW010000001.1"/>
</dbReference>
<protein>
    <submittedName>
        <fullName evidence="5">Transposase</fullName>
    </submittedName>
</protein>
<proteinExistence type="predicted"/>
<dbReference type="EMBL" id="JACHJW010000001">
    <property type="protein sequence ID" value="MBB4960187.1"/>
    <property type="molecule type" value="Genomic_DNA"/>
</dbReference>
<gene>
    <name evidence="4" type="ORF">FHR38_001706</name>
    <name evidence="5" type="ORF">FHR38_003431</name>
    <name evidence="6" type="ORF">FHR38_003920</name>
    <name evidence="7" type="ORF">FHR38_005271</name>
</gene>
<feature type="compositionally biased region" description="Low complexity" evidence="1">
    <location>
        <begin position="426"/>
        <end position="435"/>
    </location>
</feature>
<dbReference type="AlphaFoldDB" id="A0A7W7SRM7"/>
<evidence type="ECO:0000256" key="1">
    <source>
        <dbReference type="SAM" id="MobiDB-lite"/>
    </source>
</evidence>
<evidence type="ECO:0000313" key="4">
    <source>
        <dbReference type="EMBL" id="MBB4957973.1"/>
    </source>
</evidence>
<accession>A0A7W7SRM7</accession>
<evidence type="ECO:0000313" key="7">
    <source>
        <dbReference type="EMBL" id="MBB4961538.1"/>
    </source>
</evidence>
<dbReference type="PANTHER" id="PTHR33408:SF4">
    <property type="entry name" value="TRANSPOSASE DDE DOMAIN-CONTAINING PROTEIN"/>
    <property type="match status" value="1"/>
</dbReference>
<evidence type="ECO:0000313" key="5">
    <source>
        <dbReference type="EMBL" id="MBB4959698.1"/>
    </source>
</evidence>
<feature type="region of interest" description="Disordered" evidence="1">
    <location>
        <begin position="324"/>
        <end position="347"/>
    </location>
</feature>
<dbReference type="Pfam" id="PF13751">
    <property type="entry name" value="DDE_Tnp_1_6"/>
    <property type="match status" value="1"/>
</dbReference>
<feature type="region of interest" description="Disordered" evidence="1">
    <location>
        <begin position="474"/>
        <end position="506"/>
    </location>
</feature>
<keyword evidence="8" id="KW-1185">Reference proteome</keyword>
<organism evidence="5 8">
    <name type="scientific">Micromonospora polyrhachis</name>
    <dbReference type="NCBI Taxonomy" id="1282883"/>
    <lineage>
        <taxon>Bacteria</taxon>
        <taxon>Bacillati</taxon>
        <taxon>Actinomycetota</taxon>
        <taxon>Actinomycetes</taxon>
        <taxon>Micromonosporales</taxon>
        <taxon>Micromonosporaceae</taxon>
        <taxon>Micromonospora</taxon>
    </lineage>
</organism>
<reference evidence="5 8" key="1">
    <citation type="submission" date="2020-08" db="EMBL/GenBank/DDBJ databases">
        <title>Sequencing the genomes of 1000 actinobacteria strains.</title>
        <authorList>
            <person name="Klenk H.-P."/>
        </authorList>
    </citation>
    <scope>NUCLEOTIDE SEQUENCE [LARGE SCALE GENOMIC DNA]</scope>
    <source>
        <strain evidence="5 8">DSM 45886</strain>
    </source>
</reference>
<evidence type="ECO:0000259" key="2">
    <source>
        <dbReference type="Pfam" id="PF05598"/>
    </source>
</evidence>
<feature type="domain" description="Transposase InsH N-terminal" evidence="2">
    <location>
        <begin position="21"/>
        <end position="110"/>
    </location>
</feature>
<evidence type="ECO:0000313" key="8">
    <source>
        <dbReference type="Proteomes" id="UP000578819"/>
    </source>
</evidence>
<feature type="region of interest" description="Disordered" evidence="1">
    <location>
        <begin position="410"/>
        <end position="444"/>
    </location>
</feature>
<dbReference type="InterPro" id="IPR008490">
    <property type="entry name" value="Transposase_InsH_N"/>
</dbReference>
<dbReference type="EMBL" id="JACHJW010000001">
    <property type="protein sequence ID" value="MBB4957973.1"/>
    <property type="molecule type" value="Genomic_DNA"/>
</dbReference>
<evidence type="ECO:0000313" key="6">
    <source>
        <dbReference type="EMBL" id="MBB4960187.1"/>
    </source>
</evidence>
<dbReference type="Pfam" id="PF05598">
    <property type="entry name" value="DUF772"/>
    <property type="match status" value="1"/>
</dbReference>
<dbReference type="PANTHER" id="PTHR33408">
    <property type="entry name" value="TRANSPOSASE"/>
    <property type="match status" value="1"/>
</dbReference>
<comment type="caution">
    <text evidence="5">The sequence shown here is derived from an EMBL/GenBank/DDBJ whole genome shotgun (WGS) entry which is preliminary data.</text>
</comment>